<organism evidence="1 2">
    <name type="scientific">Angomonas deanei</name>
    <dbReference type="NCBI Taxonomy" id="59799"/>
    <lineage>
        <taxon>Eukaryota</taxon>
        <taxon>Discoba</taxon>
        <taxon>Euglenozoa</taxon>
        <taxon>Kinetoplastea</taxon>
        <taxon>Metakinetoplastina</taxon>
        <taxon>Trypanosomatida</taxon>
        <taxon>Trypanosomatidae</taxon>
        <taxon>Strigomonadinae</taxon>
        <taxon>Angomonas</taxon>
    </lineage>
</organism>
<dbReference type="VEuPathDB" id="TriTrypDB:ADEAN_000209800"/>
<name>S9V8Y5_9TRYP</name>
<dbReference type="AlphaFoldDB" id="S9V8Y5"/>
<keyword evidence="2" id="KW-1185">Reference proteome</keyword>
<evidence type="ECO:0000313" key="1">
    <source>
        <dbReference type="EMBL" id="CAD2214647.1"/>
    </source>
</evidence>
<dbReference type="OrthoDB" id="9994559at2759"/>
<proteinExistence type="predicted"/>
<dbReference type="EMBL" id="LR877147">
    <property type="protein sequence ID" value="CAD2214647.1"/>
    <property type="molecule type" value="Genomic_DNA"/>
</dbReference>
<accession>S9V8Y5</accession>
<protein>
    <submittedName>
        <fullName evidence="1">Uncharacterized protein</fullName>
    </submittedName>
</protein>
<gene>
    <name evidence="1" type="ORF">ADEAN_000209800</name>
</gene>
<sequence>MKKYRLRLNLFDLGARVAEHCHLYSMSADADRLAESGAFVEALNDDQVYSYSRSCSLEPRLTYTLGTAIADAIDALSWRRQPTEGASVKPLESFDAALEDQQVWELFQPGALRWEGKKERCKGSTIVGVGEPLHIVCRDESKVLSFVGGMEDCLLNTGHYPAADSEERNSVVEHRNRFKVERKEAVEEEKEKENVIGRLKKKDYLAKLKAEGLKPNKKKRVDSDDEEAATHERGANIFTSIGGTFPVGEVISESFDLSKLNGECTVFAYPDAFKDVAMSKPQPFTMTIQKGVVTELSESAPEDFVDLLSLVRQAEGDCYVRELGIGLNPFVGLNHMLKDVTSFERQWGVHLSLGQRHPLFVKQSAKRNEDGTVAEDIKIEGPVLKRKAGKYHIDVFVDVKKLKMGDFEVDFSKGVAVA</sequence>
<dbReference type="SUPFAM" id="SSF144052">
    <property type="entry name" value="Thermophilic metalloprotease-like"/>
    <property type="match status" value="1"/>
</dbReference>
<evidence type="ECO:0000313" key="2">
    <source>
        <dbReference type="Proteomes" id="UP000515908"/>
    </source>
</evidence>
<reference evidence="1 2" key="1">
    <citation type="submission" date="2020-08" db="EMBL/GenBank/DDBJ databases">
        <authorList>
            <person name="Newling K."/>
            <person name="Davey J."/>
            <person name="Forrester S."/>
        </authorList>
    </citation>
    <scope>NUCLEOTIDE SEQUENCE [LARGE SCALE GENOMIC DNA]</scope>
    <source>
        <strain evidence="2">Crithidia deanei Carvalho (ATCC PRA-265)</strain>
    </source>
</reference>
<dbReference type="Proteomes" id="UP000515908">
    <property type="component" value="Chromosome 03"/>
</dbReference>